<feature type="domain" description="ABC transporter" evidence="4">
    <location>
        <begin position="11"/>
        <end position="266"/>
    </location>
</feature>
<evidence type="ECO:0000313" key="5">
    <source>
        <dbReference type="EMBL" id="ANE41905.1"/>
    </source>
</evidence>
<keyword evidence="2" id="KW-0547">Nucleotide-binding</keyword>
<dbReference type="InterPro" id="IPR017871">
    <property type="entry name" value="ABC_transporter-like_CS"/>
</dbReference>
<dbReference type="CDD" id="cd03257">
    <property type="entry name" value="ABC_NikE_OppD_transporters"/>
    <property type="match status" value="1"/>
</dbReference>
<name>A0A172T4F1_FERPE</name>
<sequence>MNFDSPQNKIIDLVNLKKYFPIRAGVFLQIKGWVKALENVSLSIQKDTVIGVVGESGCGKTTLAKLIVKIHEPTEGKILFFKDEKEYDVTRKLGDVSSAFRRDIQMIYQNPFDSLDPRMSIYEVIAEPLRAHRIFENRKEEQEYVKELMQKVGLNPDMLSRYPHEFSGGQRQRIAIARAIALKPRLIVCDEPTSALDVSVQNQIINLLASLRSEYHMSYLFISHNLDVVRYLSDRIYIMYLGNVVEEGNSDEVFSRPLHPYTISLMQAIPDWNPKARKFHKLTLEGEPPSPINPPSGCPFHPRCPYAQDVCKKEKPQLTGVEHKVACHFPQG</sequence>
<dbReference type="InterPro" id="IPR050319">
    <property type="entry name" value="ABC_transp_ATP-bind"/>
</dbReference>
<dbReference type="GO" id="GO:0015833">
    <property type="term" value="P:peptide transport"/>
    <property type="evidence" value="ECO:0007669"/>
    <property type="project" value="InterPro"/>
</dbReference>
<dbReference type="InterPro" id="IPR003593">
    <property type="entry name" value="AAA+_ATPase"/>
</dbReference>
<keyword evidence="3" id="KW-0067">ATP-binding</keyword>
<dbReference type="PROSITE" id="PS50893">
    <property type="entry name" value="ABC_TRANSPORTER_2"/>
    <property type="match status" value="1"/>
</dbReference>
<dbReference type="GO" id="GO:0016887">
    <property type="term" value="F:ATP hydrolysis activity"/>
    <property type="evidence" value="ECO:0007669"/>
    <property type="project" value="InterPro"/>
</dbReference>
<dbReference type="InterPro" id="IPR003439">
    <property type="entry name" value="ABC_transporter-like_ATP-bd"/>
</dbReference>
<dbReference type="InterPro" id="IPR013563">
    <property type="entry name" value="Oligopep_ABC_C"/>
</dbReference>
<keyword evidence="1" id="KW-0813">Transport</keyword>
<dbReference type="EMBL" id="CP011393">
    <property type="protein sequence ID" value="ANE41905.1"/>
    <property type="molecule type" value="Genomic_DNA"/>
</dbReference>
<dbReference type="Pfam" id="PF00005">
    <property type="entry name" value="ABC_tran"/>
    <property type="match status" value="1"/>
</dbReference>
<dbReference type="KEGG" id="fng:JM64_08080"/>
<evidence type="ECO:0000256" key="2">
    <source>
        <dbReference type="ARBA" id="ARBA00022741"/>
    </source>
</evidence>
<evidence type="ECO:0000256" key="1">
    <source>
        <dbReference type="ARBA" id="ARBA00022448"/>
    </source>
</evidence>
<dbReference type="Gene3D" id="3.40.50.300">
    <property type="entry name" value="P-loop containing nucleotide triphosphate hydrolases"/>
    <property type="match status" value="1"/>
</dbReference>
<proteinExistence type="predicted"/>
<dbReference type="GO" id="GO:0055085">
    <property type="term" value="P:transmembrane transport"/>
    <property type="evidence" value="ECO:0007669"/>
    <property type="project" value="UniProtKB-ARBA"/>
</dbReference>
<dbReference type="Proteomes" id="UP000077096">
    <property type="component" value="Chromosome"/>
</dbReference>
<reference evidence="5 6" key="1">
    <citation type="submission" date="2014-08" db="EMBL/GenBank/DDBJ databases">
        <title>Fervidobacterium pennivorans DYC genome.</title>
        <authorList>
            <person name="Wushke S."/>
        </authorList>
    </citation>
    <scope>NUCLEOTIDE SEQUENCE [LARGE SCALE GENOMIC DNA]</scope>
    <source>
        <strain evidence="5 6">DYC</strain>
    </source>
</reference>
<dbReference type="SMART" id="SM00382">
    <property type="entry name" value="AAA"/>
    <property type="match status" value="1"/>
</dbReference>
<dbReference type="InterPro" id="IPR027417">
    <property type="entry name" value="P-loop_NTPase"/>
</dbReference>
<dbReference type="FunFam" id="3.40.50.300:FF:000016">
    <property type="entry name" value="Oligopeptide ABC transporter ATP-binding component"/>
    <property type="match status" value="1"/>
</dbReference>
<dbReference type="Pfam" id="PF08352">
    <property type="entry name" value="oligo_HPY"/>
    <property type="match status" value="1"/>
</dbReference>
<evidence type="ECO:0000259" key="4">
    <source>
        <dbReference type="PROSITE" id="PS50893"/>
    </source>
</evidence>
<dbReference type="AlphaFoldDB" id="A0A172T4F1"/>
<dbReference type="OrthoDB" id="41661at2"/>
<accession>A0A172T4F1</accession>
<gene>
    <name evidence="5" type="ORF">JM64_08080</name>
</gene>
<dbReference type="SUPFAM" id="SSF52540">
    <property type="entry name" value="P-loop containing nucleoside triphosphate hydrolases"/>
    <property type="match status" value="1"/>
</dbReference>
<dbReference type="PROSITE" id="PS00211">
    <property type="entry name" value="ABC_TRANSPORTER_1"/>
    <property type="match status" value="1"/>
</dbReference>
<protein>
    <recommendedName>
        <fullName evidence="4">ABC transporter domain-containing protein</fullName>
    </recommendedName>
</protein>
<dbReference type="NCBIfam" id="TIGR01727">
    <property type="entry name" value="oligo_HPY"/>
    <property type="match status" value="1"/>
</dbReference>
<organism evidence="5 6">
    <name type="scientific">Fervidobacterium pennivorans</name>
    <dbReference type="NCBI Taxonomy" id="93466"/>
    <lineage>
        <taxon>Bacteria</taxon>
        <taxon>Thermotogati</taxon>
        <taxon>Thermotogota</taxon>
        <taxon>Thermotogae</taxon>
        <taxon>Thermotogales</taxon>
        <taxon>Fervidobacteriaceae</taxon>
        <taxon>Fervidobacterium</taxon>
    </lineage>
</organism>
<evidence type="ECO:0000256" key="3">
    <source>
        <dbReference type="ARBA" id="ARBA00022840"/>
    </source>
</evidence>
<dbReference type="GO" id="GO:0005524">
    <property type="term" value="F:ATP binding"/>
    <property type="evidence" value="ECO:0007669"/>
    <property type="project" value="UniProtKB-KW"/>
</dbReference>
<dbReference type="PANTHER" id="PTHR43776">
    <property type="entry name" value="TRANSPORT ATP-BINDING PROTEIN"/>
    <property type="match status" value="1"/>
</dbReference>
<dbReference type="PATRIC" id="fig|93466.3.peg.1703"/>
<evidence type="ECO:0000313" key="6">
    <source>
        <dbReference type="Proteomes" id="UP000077096"/>
    </source>
</evidence>